<proteinExistence type="predicted"/>
<dbReference type="PANTHER" id="PTHR30363">
    <property type="entry name" value="HTH-TYPE TRANSCRIPTIONAL REGULATOR SRLR-RELATED"/>
    <property type="match status" value="1"/>
</dbReference>
<organism evidence="6 7">
    <name type="scientific">Roseimaritima multifibrata</name>
    <dbReference type="NCBI Taxonomy" id="1930274"/>
    <lineage>
        <taxon>Bacteria</taxon>
        <taxon>Pseudomonadati</taxon>
        <taxon>Planctomycetota</taxon>
        <taxon>Planctomycetia</taxon>
        <taxon>Pirellulales</taxon>
        <taxon>Pirellulaceae</taxon>
        <taxon>Roseimaritima</taxon>
    </lineage>
</organism>
<dbReference type="InterPro" id="IPR037171">
    <property type="entry name" value="NagB/RpiA_transferase-like"/>
</dbReference>
<dbReference type="Proteomes" id="UP000320672">
    <property type="component" value="Chromosome"/>
</dbReference>
<feature type="domain" description="HTH deoR-type" evidence="5">
    <location>
        <begin position="12"/>
        <end position="67"/>
    </location>
</feature>
<dbReference type="InterPro" id="IPR036390">
    <property type="entry name" value="WH_DNA-bd_sf"/>
</dbReference>
<evidence type="ECO:0000256" key="3">
    <source>
        <dbReference type="ARBA" id="ARBA00023125"/>
    </source>
</evidence>
<protein>
    <submittedName>
        <fullName evidence="6">HTH-type transcriptional regulator UlaR</fullName>
    </submittedName>
</protein>
<dbReference type="PANTHER" id="PTHR30363:SF4">
    <property type="entry name" value="GLYCEROL-3-PHOSPHATE REGULON REPRESSOR"/>
    <property type="match status" value="1"/>
</dbReference>
<dbReference type="PRINTS" id="PR00037">
    <property type="entry name" value="HTHLACR"/>
</dbReference>
<dbReference type="EMBL" id="CP036262">
    <property type="protein sequence ID" value="QDS92811.1"/>
    <property type="molecule type" value="Genomic_DNA"/>
</dbReference>
<evidence type="ECO:0000259" key="5">
    <source>
        <dbReference type="PROSITE" id="PS51000"/>
    </source>
</evidence>
<gene>
    <name evidence="6" type="primary">ulaR</name>
    <name evidence="6" type="ORF">FF011L_15600</name>
</gene>
<evidence type="ECO:0000256" key="1">
    <source>
        <dbReference type="ARBA" id="ARBA00022491"/>
    </source>
</evidence>
<evidence type="ECO:0000313" key="6">
    <source>
        <dbReference type="EMBL" id="QDS92811.1"/>
    </source>
</evidence>
<name>A0A517MD52_9BACT</name>
<dbReference type="InterPro" id="IPR014036">
    <property type="entry name" value="DeoR-like_C"/>
</dbReference>
<dbReference type="OrthoDB" id="9797223at2"/>
<sequence>MVSVNGNDLSRLETRRQELRRTLQAHGFVALGDLAERMGVSESTVRRDLDYLEEQGDAKRTHGGVFWTGSPTSMRLFETREDSHWQRKRVIAAAAAKLVSDHETILLDGGSTTYELARQLVGRPLQVVTNSLPVANLFAASEASDLVLIGGCVDHRTGVAIGPFANQMLGKLNVSQAFLSVAGIDPRGFYNSNLLLVETEQAMIASADRSIVVADSSKFGRASLSRLCGLGEVSCIVTDKKLAPEWAERLQTAGPQLVWGDESV</sequence>
<dbReference type="Pfam" id="PF08220">
    <property type="entry name" value="HTH_DeoR"/>
    <property type="match status" value="1"/>
</dbReference>
<keyword evidence="3" id="KW-0238">DNA-binding</keyword>
<reference evidence="6 7" key="1">
    <citation type="submission" date="2019-02" db="EMBL/GenBank/DDBJ databases">
        <title>Deep-cultivation of Planctomycetes and their phenomic and genomic characterization uncovers novel biology.</title>
        <authorList>
            <person name="Wiegand S."/>
            <person name="Jogler M."/>
            <person name="Boedeker C."/>
            <person name="Pinto D."/>
            <person name="Vollmers J."/>
            <person name="Rivas-Marin E."/>
            <person name="Kohn T."/>
            <person name="Peeters S.H."/>
            <person name="Heuer A."/>
            <person name="Rast P."/>
            <person name="Oberbeckmann S."/>
            <person name="Bunk B."/>
            <person name="Jeske O."/>
            <person name="Meyerdierks A."/>
            <person name="Storesund J.E."/>
            <person name="Kallscheuer N."/>
            <person name="Luecker S."/>
            <person name="Lage O.M."/>
            <person name="Pohl T."/>
            <person name="Merkel B.J."/>
            <person name="Hornburger P."/>
            <person name="Mueller R.-W."/>
            <person name="Bruemmer F."/>
            <person name="Labrenz M."/>
            <person name="Spormann A.M."/>
            <person name="Op den Camp H."/>
            <person name="Overmann J."/>
            <person name="Amann R."/>
            <person name="Jetten M.S.M."/>
            <person name="Mascher T."/>
            <person name="Medema M.H."/>
            <person name="Devos D.P."/>
            <person name="Kaster A.-K."/>
            <person name="Ovreas L."/>
            <person name="Rohde M."/>
            <person name="Galperin M.Y."/>
            <person name="Jogler C."/>
        </authorList>
    </citation>
    <scope>NUCLEOTIDE SEQUENCE [LARGE SCALE GENOMIC DNA]</scope>
    <source>
        <strain evidence="6 7">FF011L</strain>
    </source>
</reference>
<keyword evidence="1" id="KW-0678">Repressor</keyword>
<keyword evidence="7" id="KW-1185">Reference proteome</keyword>
<dbReference type="InterPro" id="IPR018356">
    <property type="entry name" value="Tscrpt_reg_HTH_DeoR_CS"/>
</dbReference>
<accession>A0A517MD52</accession>
<dbReference type="SUPFAM" id="SSF100950">
    <property type="entry name" value="NagB/RpiA/CoA transferase-like"/>
    <property type="match status" value="1"/>
</dbReference>
<keyword evidence="2" id="KW-0805">Transcription regulation</keyword>
<dbReference type="Gene3D" id="3.40.50.1360">
    <property type="match status" value="1"/>
</dbReference>
<dbReference type="KEGG" id="rml:FF011L_15600"/>
<dbReference type="SMART" id="SM00420">
    <property type="entry name" value="HTH_DEOR"/>
    <property type="match status" value="1"/>
</dbReference>
<dbReference type="PROSITE" id="PS00894">
    <property type="entry name" value="HTH_DEOR_1"/>
    <property type="match status" value="1"/>
</dbReference>
<dbReference type="SMART" id="SM01134">
    <property type="entry name" value="DeoRC"/>
    <property type="match status" value="1"/>
</dbReference>
<dbReference type="Gene3D" id="1.10.10.10">
    <property type="entry name" value="Winged helix-like DNA-binding domain superfamily/Winged helix DNA-binding domain"/>
    <property type="match status" value="1"/>
</dbReference>
<evidence type="ECO:0000313" key="7">
    <source>
        <dbReference type="Proteomes" id="UP000320672"/>
    </source>
</evidence>
<evidence type="ECO:0000256" key="4">
    <source>
        <dbReference type="ARBA" id="ARBA00023163"/>
    </source>
</evidence>
<dbReference type="AlphaFoldDB" id="A0A517MD52"/>
<dbReference type="RefSeq" id="WP_145355087.1">
    <property type="nucleotide sequence ID" value="NZ_CP036262.1"/>
</dbReference>
<dbReference type="InterPro" id="IPR001034">
    <property type="entry name" value="DeoR_HTH"/>
</dbReference>
<evidence type="ECO:0000256" key="2">
    <source>
        <dbReference type="ARBA" id="ARBA00023015"/>
    </source>
</evidence>
<dbReference type="Pfam" id="PF00455">
    <property type="entry name" value="DeoRC"/>
    <property type="match status" value="1"/>
</dbReference>
<keyword evidence="4" id="KW-0804">Transcription</keyword>
<dbReference type="PROSITE" id="PS51000">
    <property type="entry name" value="HTH_DEOR_2"/>
    <property type="match status" value="1"/>
</dbReference>
<dbReference type="InterPro" id="IPR050313">
    <property type="entry name" value="Carb_Metab_HTH_regulators"/>
</dbReference>
<dbReference type="GO" id="GO:0003700">
    <property type="term" value="F:DNA-binding transcription factor activity"/>
    <property type="evidence" value="ECO:0007669"/>
    <property type="project" value="InterPro"/>
</dbReference>
<dbReference type="SUPFAM" id="SSF46785">
    <property type="entry name" value="Winged helix' DNA-binding domain"/>
    <property type="match status" value="1"/>
</dbReference>
<dbReference type="InterPro" id="IPR036388">
    <property type="entry name" value="WH-like_DNA-bd_sf"/>
</dbReference>
<dbReference type="GO" id="GO:0003677">
    <property type="term" value="F:DNA binding"/>
    <property type="evidence" value="ECO:0007669"/>
    <property type="project" value="UniProtKB-KW"/>
</dbReference>